<dbReference type="FunFam" id="2.40.10.10:FF:000002">
    <property type="entry name" value="Transmembrane protease serine"/>
    <property type="match status" value="1"/>
</dbReference>
<dbReference type="InterPro" id="IPR033116">
    <property type="entry name" value="TRYPSIN_SER"/>
</dbReference>
<dbReference type="InterPro" id="IPR009003">
    <property type="entry name" value="Peptidase_S1_PA"/>
</dbReference>
<evidence type="ECO:0000256" key="1">
    <source>
        <dbReference type="ARBA" id="ARBA00023157"/>
    </source>
</evidence>
<dbReference type="CDD" id="cd00190">
    <property type="entry name" value="Tryp_SPc"/>
    <property type="match status" value="1"/>
</dbReference>
<feature type="domain" description="Peptidase S1" evidence="3">
    <location>
        <begin position="1"/>
        <end position="118"/>
    </location>
</feature>
<dbReference type="GO" id="GO:0006508">
    <property type="term" value="P:proteolysis"/>
    <property type="evidence" value="ECO:0007669"/>
    <property type="project" value="InterPro"/>
</dbReference>
<dbReference type="Proteomes" id="UP000694580">
    <property type="component" value="Chromosome 13"/>
</dbReference>
<evidence type="ECO:0000259" key="3">
    <source>
        <dbReference type="PROSITE" id="PS50240"/>
    </source>
</evidence>
<dbReference type="PROSITE" id="PS50240">
    <property type="entry name" value="TRYPSIN_DOM"/>
    <property type="match status" value="1"/>
</dbReference>
<keyword evidence="5" id="KW-1185">Reference proteome</keyword>
<dbReference type="GO" id="GO:0004252">
    <property type="term" value="F:serine-type endopeptidase activity"/>
    <property type="evidence" value="ECO:0007669"/>
    <property type="project" value="InterPro"/>
</dbReference>
<evidence type="ECO:0000313" key="4">
    <source>
        <dbReference type="Ensembl" id="ENSDCDP00010047231.1"/>
    </source>
</evidence>
<name>A0AAY4DS49_9TELE</name>
<dbReference type="PANTHER" id="PTHR24252">
    <property type="entry name" value="ACROSIN-RELATED"/>
    <property type="match status" value="1"/>
</dbReference>
<reference evidence="4" key="3">
    <citation type="submission" date="2025-09" db="UniProtKB">
        <authorList>
            <consortium name="Ensembl"/>
        </authorList>
    </citation>
    <scope>IDENTIFICATION</scope>
</reference>
<dbReference type="Gene3D" id="2.40.10.10">
    <property type="entry name" value="Trypsin-like serine proteases"/>
    <property type="match status" value="1"/>
</dbReference>
<reference evidence="4 5" key="1">
    <citation type="submission" date="2020-06" db="EMBL/GenBank/DDBJ databases">
        <authorList>
            <consortium name="Wellcome Sanger Institute Data Sharing"/>
        </authorList>
    </citation>
    <scope>NUCLEOTIDE SEQUENCE [LARGE SCALE GENOMIC DNA]</scope>
</reference>
<dbReference type="InterPro" id="IPR001254">
    <property type="entry name" value="Trypsin_dom"/>
</dbReference>
<dbReference type="GeneTree" id="ENSGT00940000159993"/>
<dbReference type="PANTHER" id="PTHR24252:SF26">
    <property type="entry name" value="TRANSMEMBRANE SERINE PROTEASE 9"/>
    <property type="match status" value="1"/>
</dbReference>
<organism evidence="4 5">
    <name type="scientific">Denticeps clupeoides</name>
    <name type="common">denticle herring</name>
    <dbReference type="NCBI Taxonomy" id="299321"/>
    <lineage>
        <taxon>Eukaryota</taxon>
        <taxon>Metazoa</taxon>
        <taxon>Chordata</taxon>
        <taxon>Craniata</taxon>
        <taxon>Vertebrata</taxon>
        <taxon>Euteleostomi</taxon>
        <taxon>Actinopterygii</taxon>
        <taxon>Neopterygii</taxon>
        <taxon>Teleostei</taxon>
        <taxon>Clupei</taxon>
        <taxon>Clupeiformes</taxon>
        <taxon>Denticipitoidei</taxon>
        <taxon>Denticipitidae</taxon>
        <taxon>Denticeps</taxon>
    </lineage>
</organism>
<dbReference type="PROSITE" id="PS00135">
    <property type="entry name" value="TRYPSIN_SER"/>
    <property type="match status" value="1"/>
</dbReference>
<dbReference type="AlphaFoldDB" id="A0AAY4DS49"/>
<evidence type="ECO:0000313" key="5">
    <source>
        <dbReference type="Proteomes" id="UP000694580"/>
    </source>
</evidence>
<dbReference type="Pfam" id="PF00089">
    <property type="entry name" value="Trypsin"/>
    <property type="match status" value="1"/>
</dbReference>
<evidence type="ECO:0000256" key="2">
    <source>
        <dbReference type="ARBA" id="ARBA00024195"/>
    </source>
</evidence>
<keyword evidence="1" id="KW-1015">Disulfide bond</keyword>
<dbReference type="SMART" id="SM00020">
    <property type="entry name" value="Tryp_SPc"/>
    <property type="match status" value="1"/>
</dbReference>
<proteinExistence type="inferred from homology"/>
<protein>
    <recommendedName>
        <fullName evidence="3">Peptidase S1 domain-containing protein</fullName>
    </recommendedName>
</protein>
<comment type="similarity">
    <text evidence="2">Belongs to the peptidase S1 family. CLIP subfamily.</text>
</comment>
<accession>A0AAY4DS49</accession>
<dbReference type="Ensembl" id="ENSDCDT00010057453.1">
    <property type="protein sequence ID" value="ENSDCDP00010047231.1"/>
    <property type="gene ID" value="ENSDCDG00010028634.1"/>
</dbReference>
<dbReference type="InterPro" id="IPR043504">
    <property type="entry name" value="Peptidase_S1_PA_chymotrypsin"/>
</dbReference>
<reference evidence="4" key="2">
    <citation type="submission" date="2025-08" db="UniProtKB">
        <authorList>
            <consortium name="Ensembl"/>
        </authorList>
    </citation>
    <scope>IDENTIFICATION</scope>
</reference>
<sequence length="119" mass="12711">SSSTPTSTANTWTLTLPSSNCKLANMLQKAQVSIIDQRECQSSYSDVLTTRMICAGSMEGGTDTCLGDSGGPLTCREPHGRWFVAGITSWGHGCGRSGFPGVYVRVTAIRGWISSFLPF</sequence>
<dbReference type="SUPFAM" id="SSF50494">
    <property type="entry name" value="Trypsin-like serine proteases"/>
    <property type="match status" value="1"/>
</dbReference>